<evidence type="ECO:0000313" key="1">
    <source>
        <dbReference type="EMBL" id="PIR98861.1"/>
    </source>
</evidence>
<organism evidence="1 2">
    <name type="scientific">Candidatus Collierbacteria bacterium CG10_big_fil_rev_8_21_14_0_10_44_9</name>
    <dbReference type="NCBI Taxonomy" id="1974535"/>
    <lineage>
        <taxon>Bacteria</taxon>
        <taxon>Candidatus Collieribacteriota</taxon>
    </lineage>
</organism>
<dbReference type="AlphaFoldDB" id="A0A2H0VIE6"/>
<protein>
    <submittedName>
        <fullName evidence="1">Uncharacterized protein</fullName>
    </submittedName>
</protein>
<accession>A0A2H0VIE6</accession>
<name>A0A2H0VIE6_9BACT</name>
<dbReference type="EMBL" id="PFAF01000051">
    <property type="protein sequence ID" value="PIR98861.1"/>
    <property type="molecule type" value="Genomic_DNA"/>
</dbReference>
<proteinExistence type="predicted"/>
<dbReference type="Proteomes" id="UP000230796">
    <property type="component" value="Unassembled WGS sequence"/>
</dbReference>
<sequence>MVSTFLFGVVIMYLIKE</sequence>
<gene>
    <name evidence="1" type="ORF">COT87_02645</name>
</gene>
<reference evidence="2" key="1">
    <citation type="submission" date="2017-09" db="EMBL/GenBank/DDBJ databases">
        <title>Depth-based differentiation of microbial function through sediment-hosted aquifers and enrichment of novel symbionts in the deep terrestrial subsurface.</title>
        <authorList>
            <person name="Probst A.J."/>
            <person name="Ladd B."/>
            <person name="Jarett J.K."/>
            <person name="Geller-Mcgrath D.E."/>
            <person name="Sieber C.M.K."/>
            <person name="Emerson J.B."/>
            <person name="Anantharaman K."/>
            <person name="Thomas B.C."/>
            <person name="Malmstrom R."/>
            <person name="Stieglmeier M."/>
            <person name="Klingl A."/>
            <person name="Woyke T."/>
            <person name="Ryan C.M."/>
            <person name="Banfield J.F."/>
        </authorList>
    </citation>
    <scope>NUCLEOTIDE SEQUENCE [LARGE SCALE GENOMIC DNA]</scope>
</reference>
<evidence type="ECO:0000313" key="2">
    <source>
        <dbReference type="Proteomes" id="UP000230796"/>
    </source>
</evidence>
<feature type="non-terminal residue" evidence="1">
    <location>
        <position position="1"/>
    </location>
</feature>
<comment type="caution">
    <text evidence="1">The sequence shown here is derived from an EMBL/GenBank/DDBJ whole genome shotgun (WGS) entry which is preliminary data.</text>
</comment>